<dbReference type="SUPFAM" id="SSF51735">
    <property type="entry name" value="NAD(P)-binding Rossmann-fold domains"/>
    <property type="match status" value="1"/>
</dbReference>
<dbReference type="SMART" id="SM00823">
    <property type="entry name" value="PKS_PP"/>
    <property type="match status" value="1"/>
</dbReference>
<dbReference type="InterPro" id="IPR020806">
    <property type="entry name" value="PKS_PP-bd"/>
</dbReference>
<sequence length="336" mass="37938">MFGRERNQTGVLIELEESANYMYHTKEGQSKAMEDVWPFIERANQASATHSRLERRTIIFVDPSRLLPRTTKDAIFRPGALKLYASVIEEMYLGLEKNFGAADGIKPPRSWDSTKDIEVWVTQEIQNLLGRQVDVRGDLFQQGMDSLTATMLLRLLKDTLNASPDFHIRSAATKVNQQTIFGNPTITQLVQVLVQLSTCNNTTVIDPVAEALRNIHTMIEKYKIDWPAQEARDIQPVKKERVVVTGTTGGLGSHLLAQLLENEKVEKVWAMNRKSSKNNRDRELSSFEDKLLGGNSLKSGKLVFVDTDLEDPKLALPNEIYDEVNGYKQPPKALNN</sequence>
<dbReference type="InterPro" id="IPR036291">
    <property type="entry name" value="NAD(P)-bd_dom_sf"/>
</dbReference>
<evidence type="ECO:0000313" key="4">
    <source>
        <dbReference type="EMBL" id="QRW17426.1"/>
    </source>
</evidence>
<evidence type="ECO:0000313" key="5">
    <source>
        <dbReference type="Proteomes" id="UP000650533"/>
    </source>
</evidence>
<dbReference type="GO" id="GO:0031177">
    <property type="term" value="F:phosphopantetheine binding"/>
    <property type="evidence" value="ECO:0007669"/>
    <property type="project" value="InterPro"/>
</dbReference>
<reference evidence="4" key="1">
    <citation type="submission" date="2020-05" db="EMBL/GenBank/DDBJ databases">
        <title>Evolutionary and genomic comparisons of hybrid uninucleate and nonhybrid Rhizoctonia fungi.</title>
        <authorList>
            <person name="Li C."/>
            <person name="Chen X."/>
        </authorList>
    </citation>
    <scope>NUCLEOTIDE SEQUENCE</scope>
    <source>
        <strain evidence="4">AG-1 IA</strain>
    </source>
</reference>
<feature type="domain" description="Carrier" evidence="3">
    <location>
        <begin position="112"/>
        <end position="197"/>
    </location>
</feature>
<dbReference type="InterPro" id="IPR013120">
    <property type="entry name" value="FAR_NAD-bd"/>
</dbReference>
<evidence type="ECO:0000256" key="1">
    <source>
        <dbReference type="ARBA" id="ARBA00022450"/>
    </source>
</evidence>
<dbReference type="Pfam" id="PF23562">
    <property type="entry name" value="AMP-binding_C_3"/>
    <property type="match status" value="1"/>
</dbReference>
<proteinExistence type="predicted"/>
<dbReference type="Proteomes" id="UP000650533">
    <property type="component" value="Chromosome 2"/>
</dbReference>
<evidence type="ECO:0000259" key="3">
    <source>
        <dbReference type="PROSITE" id="PS50075"/>
    </source>
</evidence>
<dbReference type="InterPro" id="IPR051414">
    <property type="entry name" value="Adenylate-forming_Reductase"/>
</dbReference>
<dbReference type="PANTHER" id="PTHR43439:SF2">
    <property type="entry name" value="ENZYME, PUTATIVE (JCVI)-RELATED"/>
    <property type="match status" value="1"/>
</dbReference>
<accession>A0A8H8ST31</accession>
<dbReference type="Gene3D" id="3.40.50.720">
    <property type="entry name" value="NAD(P)-binding Rossmann-like Domain"/>
    <property type="match status" value="1"/>
</dbReference>
<dbReference type="AlphaFoldDB" id="A0A8H8ST31"/>
<dbReference type="Pfam" id="PF07993">
    <property type="entry name" value="NAD_binding_4"/>
    <property type="match status" value="1"/>
</dbReference>
<evidence type="ECO:0000256" key="2">
    <source>
        <dbReference type="ARBA" id="ARBA00022553"/>
    </source>
</evidence>
<organism evidence="4 5">
    <name type="scientific">Rhizoctonia solani</name>
    <dbReference type="NCBI Taxonomy" id="456999"/>
    <lineage>
        <taxon>Eukaryota</taxon>
        <taxon>Fungi</taxon>
        <taxon>Dikarya</taxon>
        <taxon>Basidiomycota</taxon>
        <taxon>Agaricomycotina</taxon>
        <taxon>Agaricomycetes</taxon>
        <taxon>Cantharellales</taxon>
        <taxon>Ceratobasidiaceae</taxon>
        <taxon>Rhizoctonia</taxon>
    </lineage>
</organism>
<dbReference type="InterPro" id="IPR009081">
    <property type="entry name" value="PP-bd_ACP"/>
</dbReference>
<protein>
    <submittedName>
        <fullName evidence="4">Acetyl-CoA synthetase-like protein</fullName>
    </submittedName>
</protein>
<dbReference type="InterPro" id="IPR036736">
    <property type="entry name" value="ACP-like_sf"/>
</dbReference>
<dbReference type="EMBL" id="CP059659">
    <property type="protein sequence ID" value="QRW17426.1"/>
    <property type="molecule type" value="Genomic_DNA"/>
</dbReference>
<dbReference type="PROSITE" id="PS50075">
    <property type="entry name" value="CARRIER"/>
    <property type="match status" value="1"/>
</dbReference>
<keyword evidence="2" id="KW-0597">Phosphoprotein</keyword>
<dbReference type="PANTHER" id="PTHR43439">
    <property type="entry name" value="PHENYLACETATE-COENZYME A LIGASE"/>
    <property type="match status" value="1"/>
</dbReference>
<dbReference type="Pfam" id="PF00550">
    <property type="entry name" value="PP-binding"/>
    <property type="match status" value="1"/>
</dbReference>
<dbReference type="Gene3D" id="1.10.1200.10">
    <property type="entry name" value="ACP-like"/>
    <property type="match status" value="1"/>
</dbReference>
<name>A0A8H8ST31_9AGAM</name>
<dbReference type="SUPFAM" id="SSF47336">
    <property type="entry name" value="ACP-like"/>
    <property type="match status" value="1"/>
</dbReference>
<gene>
    <name evidence="4" type="ORF">RhiXN_05428</name>
</gene>
<dbReference type="GeneID" id="67027707"/>
<dbReference type="RefSeq" id="XP_043177663.1">
    <property type="nucleotide sequence ID" value="XM_043325244.1"/>
</dbReference>
<dbReference type="KEGG" id="rsx:RhiXN_05428"/>
<keyword evidence="1" id="KW-0596">Phosphopantetheine</keyword>